<dbReference type="RefSeq" id="WP_085545375.1">
    <property type="nucleotide sequence ID" value="NZ_FXBB01000036.1"/>
</dbReference>
<keyword evidence="1" id="KW-0812">Transmembrane</keyword>
<dbReference type="STRING" id="561720.SAMN06275492_1363"/>
<evidence type="ECO:0000313" key="4">
    <source>
        <dbReference type="Proteomes" id="UP000193355"/>
    </source>
</evidence>
<dbReference type="Proteomes" id="UP000193355">
    <property type="component" value="Unassembled WGS sequence"/>
</dbReference>
<organism evidence="3 4">
    <name type="scientific">Dethiosulfovibrio salsuginis</name>
    <dbReference type="NCBI Taxonomy" id="561720"/>
    <lineage>
        <taxon>Bacteria</taxon>
        <taxon>Thermotogati</taxon>
        <taxon>Synergistota</taxon>
        <taxon>Synergistia</taxon>
        <taxon>Synergistales</taxon>
        <taxon>Dethiosulfovibrionaceae</taxon>
        <taxon>Dethiosulfovibrio</taxon>
    </lineage>
</organism>
<dbReference type="OrthoDB" id="4232at2"/>
<dbReference type="PANTHER" id="PTHR43592:SF15">
    <property type="entry name" value="CAAX AMINO TERMINAL PROTEASE FAMILY PROTEIN"/>
    <property type="match status" value="1"/>
</dbReference>
<feature type="transmembrane region" description="Helical" evidence="1">
    <location>
        <begin position="42"/>
        <end position="60"/>
    </location>
</feature>
<feature type="transmembrane region" description="Helical" evidence="1">
    <location>
        <begin position="69"/>
        <end position="87"/>
    </location>
</feature>
<dbReference type="NCBIfam" id="NF040589">
    <property type="entry name" value="Synergist-CPBP"/>
    <property type="match status" value="1"/>
</dbReference>
<feature type="transmembrane region" description="Helical" evidence="1">
    <location>
        <begin position="149"/>
        <end position="168"/>
    </location>
</feature>
<feature type="transmembrane region" description="Helical" evidence="1">
    <location>
        <begin position="107"/>
        <end position="128"/>
    </location>
</feature>
<reference evidence="4" key="1">
    <citation type="submission" date="2017-04" db="EMBL/GenBank/DDBJ databases">
        <authorList>
            <person name="Varghese N."/>
            <person name="Submissions S."/>
        </authorList>
    </citation>
    <scope>NUCLEOTIDE SEQUENCE [LARGE SCALE GENOMIC DNA]</scope>
    <source>
        <strain evidence="4">USBA 82</strain>
    </source>
</reference>
<dbReference type="GO" id="GO:0080120">
    <property type="term" value="P:CAAX-box protein maturation"/>
    <property type="evidence" value="ECO:0007669"/>
    <property type="project" value="UniProtKB-ARBA"/>
</dbReference>
<proteinExistence type="predicted"/>
<dbReference type="EMBL" id="FXBB01000036">
    <property type="protein sequence ID" value="SMG44626.1"/>
    <property type="molecule type" value="Genomic_DNA"/>
</dbReference>
<protein>
    <recommendedName>
        <fullName evidence="2">CAAX prenyl protease 2/Lysostaphin resistance protein A-like domain-containing protein</fullName>
    </recommendedName>
</protein>
<name>A0A1X7KT93_9BACT</name>
<dbReference type="InterPro" id="IPR003675">
    <property type="entry name" value="Rce1/LyrA-like_dom"/>
</dbReference>
<gene>
    <name evidence="3" type="ORF">SAMN06275492_1363</name>
</gene>
<evidence type="ECO:0000256" key="1">
    <source>
        <dbReference type="SAM" id="Phobius"/>
    </source>
</evidence>
<sequence>MIPLAIAALMLYGPYGWCYLRKESLEDYGLVWRLSKRSIADTSIALILTLVPLTFIALNWPEGTLPRQIPIGSLMALMAAGAVAAVVEEVFFRGWLQSLASRIVGPLWAIVAVSVIFALCHLFIKVHWLRLATFFPSLVMGFLKYRHRSVAPSALYHLGGNLWSIWFFPDMI</sequence>
<evidence type="ECO:0000313" key="3">
    <source>
        <dbReference type="EMBL" id="SMG44626.1"/>
    </source>
</evidence>
<accession>A0A1X7KT93</accession>
<feature type="domain" description="CAAX prenyl protease 2/Lysostaphin resistance protein A-like" evidence="2">
    <location>
        <begin position="72"/>
        <end position="162"/>
    </location>
</feature>
<dbReference type="PANTHER" id="PTHR43592">
    <property type="entry name" value="CAAX AMINO TERMINAL PROTEASE"/>
    <property type="match status" value="1"/>
</dbReference>
<dbReference type="Pfam" id="PF02517">
    <property type="entry name" value="Rce1-like"/>
    <property type="match status" value="1"/>
</dbReference>
<evidence type="ECO:0000259" key="2">
    <source>
        <dbReference type="Pfam" id="PF02517"/>
    </source>
</evidence>
<dbReference type="AlphaFoldDB" id="A0A1X7KT93"/>
<keyword evidence="1" id="KW-0472">Membrane</keyword>
<keyword evidence="1" id="KW-1133">Transmembrane helix</keyword>
<dbReference type="GO" id="GO:0004175">
    <property type="term" value="F:endopeptidase activity"/>
    <property type="evidence" value="ECO:0007669"/>
    <property type="project" value="UniProtKB-ARBA"/>
</dbReference>
<keyword evidence="4" id="KW-1185">Reference proteome</keyword>